<keyword evidence="2" id="KW-0812">Transmembrane</keyword>
<evidence type="ECO:0000256" key="3">
    <source>
        <dbReference type="SAM" id="SignalP"/>
    </source>
</evidence>
<feature type="signal peptide" evidence="3">
    <location>
        <begin position="1"/>
        <end position="18"/>
    </location>
</feature>
<feature type="transmembrane region" description="Helical" evidence="2">
    <location>
        <begin position="233"/>
        <end position="254"/>
    </location>
</feature>
<dbReference type="AlphaFoldDB" id="A0A485K6K1"/>
<keyword evidence="3" id="KW-0732">Signal</keyword>
<keyword evidence="6" id="KW-1185">Reference proteome</keyword>
<sequence>MVRCRLVLAVAAFLSCLALDTQPEHDGFTTYCWSSRGNPYAKSVNLTDMLLAASDRGCPIQMRLDVGALDVVQVMDSIKVKWTVSYDLASASNALNMTQIYAIGSQKTTDSVQIPHSNLHACEFGPRPCNPFDRGVNPTDNTANQEKNFTGVKAQFDEGDLRFQHAGIYSLLAHVALPGENASMRNDFVVYKKIVVKDAPPPTAAPAALTPITTTILAPPVPEPTEKESSNTLYIVLGAVGALVVVAVAFLVYCMHSKKAYRKQVAESTTTYDYPHHPASLPDHVGGYAPSDGSSGARQYHPDQQPYVRYDAPPNMPHRHQPPMRYDSDANQPHQPSYESERYAVDDYGRRPMQPAPPRRSSMEGGRQMY</sequence>
<organism evidence="5 6">
    <name type="scientific">Aphanomyces stellatus</name>
    <dbReference type="NCBI Taxonomy" id="120398"/>
    <lineage>
        <taxon>Eukaryota</taxon>
        <taxon>Sar</taxon>
        <taxon>Stramenopiles</taxon>
        <taxon>Oomycota</taxon>
        <taxon>Saprolegniomycetes</taxon>
        <taxon>Saprolegniales</taxon>
        <taxon>Verrucalvaceae</taxon>
        <taxon>Aphanomyces</taxon>
    </lineage>
</organism>
<dbReference type="EMBL" id="VJMH01000120">
    <property type="protein sequence ID" value="KAF0718786.1"/>
    <property type="molecule type" value="Genomic_DNA"/>
</dbReference>
<feature type="chain" id="PRO_5036115915" evidence="3">
    <location>
        <begin position="19"/>
        <end position="370"/>
    </location>
</feature>
<keyword evidence="2" id="KW-0472">Membrane</keyword>
<dbReference type="EMBL" id="CAADRA010000120">
    <property type="protein sequence ID" value="VFT78698.1"/>
    <property type="molecule type" value="Genomic_DNA"/>
</dbReference>
<evidence type="ECO:0000313" key="4">
    <source>
        <dbReference type="EMBL" id="KAF0718786.1"/>
    </source>
</evidence>
<gene>
    <name evidence="5" type="primary">Aste57867_1482</name>
    <name evidence="4" type="ORF">As57867_001481</name>
    <name evidence="5" type="ORF">ASTE57867_1482</name>
</gene>
<evidence type="ECO:0000256" key="2">
    <source>
        <dbReference type="SAM" id="Phobius"/>
    </source>
</evidence>
<protein>
    <submittedName>
        <fullName evidence="5">Aste57867_1482 protein</fullName>
    </submittedName>
</protein>
<dbReference type="Proteomes" id="UP000332933">
    <property type="component" value="Unassembled WGS sequence"/>
</dbReference>
<evidence type="ECO:0000313" key="6">
    <source>
        <dbReference type="Proteomes" id="UP000332933"/>
    </source>
</evidence>
<name>A0A485K6K1_9STRA</name>
<proteinExistence type="predicted"/>
<evidence type="ECO:0000256" key="1">
    <source>
        <dbReference type="SAM" id="MobiDB-lite"/>
    </source>
</evidence>
<keyword evidence="2" id="KW-1133">Transmembrane helix</keyword>
<reference evidence="4" key="2">
    <citation type="submission" date="2019-06" db="EMBL/GenBank/DDBJ databases">
        <title>Genomics analysis of Aphanomyces spp. identifies a new class of oomycete effector associated with host adaptation.</title>
        <authorList>
            <person name="Gaulin E."/>
        </authorList>
    </citation>
    <scope>NUCLEOTIDE SEQUENCE</scope>
    <source>
        <strain evidence="4">CBS 578.67</strain>
    </source>
</reference>
<feature type="region of interest" description="Disordered" evidence="1">
    <location>
        <begin position="276"/>
        <end position="370"/>
    </location>
</feature>
<dbReference type="OrthoDB" id="168133at2759"/>
<evidence type="ECO:0000313" key="5">
    <source>
        <dbReference type="EMBL" id="VFT78698.1"/>
    </source>
</evidence>
<feature type="compositionally biased region" description="Polar residues" evidence="1">
    <location>
        <begin position="329"/>
        <end position="338"/>
    </location>
</feature>
<dbReference type="PROSITE" id="PS51257">
    <property type="entry name" value="PROKAR_LIPOPROTEIN"/>
    <property type="match status" value="1"/>
</dbReference>
<reference evidence="5 6" key="1">
    <citation type="submission" date="2019-03" db="EMBL/GenBank/DDBJ databases">
        <authorList>
            <person name="Gaulin E."/>
            <person name="Dumas B."/>
        </authorList>
    </citation>
    <scope>NUCLEOTIDE SEQUENCE [LARGE SCALE GENOMIC DNA]</scope>
    <source>
        <strain evidence="5">CBS 568.67</strain>
    </source>
</reference>
<accession>A0A485K6K1</accession>
<feature type="compositionally biased region" description="Basic and acidic residues" evidence="1">
    <location>
        <begin position="339"/>
        <end position="350"/>
    </location>
</feature>